<protein>
    <submittedName>
        <fullName evidence="1">Uncharacterized protein</fullName>
    </submittedName>
</protein>
<evidence type="ECO:0000313" key="1">
    <source>
        <dbReference type="EMBL" id="BCI65866.1"/>
    </source>
</evidence>
<organism evidence="1 2">
    <name type="scientific">Acetobacter aceti</name>
    <dbReference type="NCBI Taxonomy" id="435"/>
    <lineage>
        <taxon>Bacteria</taxon>
        <taxon>Pseudomonadati</taxon>
        <taxon>Pseudomonadota</taxon>
        <taxon>Alphaproteobacteria</taxon>
        <taxon>Acetobacterales</taxon>
        <taxon>Acetobacteraceae</taxon>
        <taxon>Acetobacter</taxon>
        <taxon>Acetobacter subgen. Acetobacter</taxon>
    </lineage>
</organism>
<accession>A0A6S6PFW5</accession>
<reference evidence="1 2" key="1">
    <citation type="submission" date="2020-07" db="EMBL/GenBank/DDBJ databases">
        <title>Complete Genome Sequence of an acetic acid bacterium, Acetobacter aceti JCM20276.</title>
        <authorList>
            <person name="Hirose Y."/>
            <person name="Mihara H."/>
        </authorList>
    </citation>
    <scope>NUCLEOTIDE SEQUENCE [LARGE SCALE GENOMIC DNA]</scope>
    <source>
        <strain evidence="1 2">JCM20276</strain>
    </source>
</reference>
<dbReference type="Proteomes" id="UP000515220">
    <property type="component" value="Chromosome"/>
</dbReference>
<gene>
    <name evidence="1" type="ORF">AAJCM20276_04900</name>
</gene>
<sequence length="77" mass="9114">MVKAYLGEEGGVTSYGNVRHVYYSNTAAPLIRKIIEKYSYSNIKEDIEKLKKNEFIQRKIKNKHIARRFQDILDFCE</sequence>
<dbReference type="EMBL" id="AP023326">
    <property type="protein sequence ID" value="BCI65866.1"/>
    <property type="molecule type" value="Genomic_DNA"/>
</dbReference>
<dbReference type="AlphaFoldDB" id="A0A6S6PFW5"/>
<evidence type="ECO:0000313" key="2">
    <source>
        <dbReference type="Proteomes" id="UP000515220"/>
    </source>
</evidence>
<dbReference type="RefSeq" id="WP_145995935.1">
    <property type="nucleotide sequence ID" value="NZ_AP023326.1"/>
</dbReference>
<proteinExistence type="predicted"/>
<name>A0A6S6PFW5_ACEAC</name>